<dbReference type="Proteomes" id="UP000194235">
    <property type="component" value="Unassembled WGS sequence"/>
</dbReference>
<comment type="caution">
    <text evidence="1">The sequence shown here is derived from an EMBL/GenBank/DDBJ whole genome shotgun (WGS) entry which is preliminary data.</text>
</comment>
<dbReference type="AlphaFoldDB" id="A0AAX0NHH5"/>
<evidence type="ECO:0000313" key="2">
    <source>
        <dbReference type="Proteomes" id="UP000194235"/>
    </source>
</evidence>
<dbReference type="EMBL" id="NAAF01000066">
    <property type="protein sequence ID" value="OSY72392.1"/>
    <property type="molecule type" value="Genomic_DNA"/>
</dbReference>
<protein>
    <recommendedName>
        <fullName evidence="3">Type VI secretion protein VgrG</fullName>
    </recommendedName>
</protein>
<evidence type="ECO:0000313" key="1">
    <source>
        <dbReference type="EMBL" id="OSY72392.1"/>
    </source>
</evidence>
<evidence type="ECO:0008006" key="3">
    <source>
        <dbReference type="Google" id="ProtNLM"/>
    </source>
</evidence>
<feature type="non-terminal residue" evidence="1">
    <location>
        <position position="163"/>
    </location>
</feature>
<reference evidence="1 2" key="1">
    <citation type="submission" date="2017-03" db="EMBL/GenBank/DDBJ databases">
        <title>Characterization of Campylobacter jejuni water isolates.</title>
        <authorList>
            <person name="Nilsson A."/>
            <person name="Skarp A."/>
            <person name="Johansson C."/>
            <person name="Kaden R."/>
            <person name="Engstrand L."/>
            <person name="Rautelin H."/>
        </authorList>
    </citation>
    <scope>NUCLEOTIDE SEQUENCE [LARGE SCALE GENOMIC DNA]</scope>
    <source>
        <strain evidence="1 2">VA12</strain>
    </source>
</reference>
<dbReference type="SUPFAM" id="SSF69279">
    <property type="entry name" value="Phage tail proteins"/>
    <property type="match status" value="1"/>
</dbReference>
<sequence>MASNSFMSLDILNSTSNPLPFKITKAIIKESLEELFSIECEGFFESLDESLFNLSQDFNFHPNVLIDQEAILSIHNPYENNTLNFDNNEVKNYKGIIAYIKYLGINHESTSNINDNSSNTKQLKYKHFFSFKLESVLKRLSLNKANRIYTHTNIIEVIKQTLG</sequence>
<proteinExistence type="predicted"/>
<organism evidence="1 2">
    <name type="scientific">Campylobacter jejuni</name>
    <dbReference type="NCBI Taxonomy" id="197"/>
    <lineage>
        <taxon>Bacteria</taxon>
        <taxon>Pseudomonadati</taxon>
        <taxon>Campylobacterota</taxon>
        <taxon>Epsilonproteobacteria</taxon>
        <taxon>Campylobacterales</taxon>
        <taxon>Campylobacteraceae</taxon>
        <taxon>Campylobacter</taxon>
    </lineage>
</organism>
<accession>A0AAX0NHH5</accession>
<gene>
    <name evidence="1" type="ORF">B5Y32_10055</name>
</gene>
<name>A0AAX0NHH5_CAMJU</name>